<dbReference type="STRING" id="1121307.CLCY_3c00640"/>
<feature type="compositionally biased region" description="Polar residues" evidence="1">
    <location>
        <begin position="10"/>
        <end position="33"/>
    </location>
</feature>
<gene>
    <name evidence="2" type="ORF">CLCY_3c00640</name>
</gene>
<reference evidence="2 3" key="1">
    <citation type="submission" date="2015-06" db="EMBL/GenBank/DDBJ databases">
        <title>Draft genome sequence of the purine-degrading Clostridium cylindrosporum HC-1 (DSM 605).</title>
        <authorList>
            <person name="Poehlein A."/>
            <person name="Schiel-Bengelsdorf B."/>
            <person name="Bengelsdorf F."/>
            <person name="Daniel R."/>
            <person name="Duerre P."/>
        </authorList>
    </citation>
    <scope>NUCLEOTIDE SEQUENCE [LARGE SCALE GENOMIC DNA]</scope>
    <source>
        <strain evidence="2 3">DSM 605</strain>
    </source>
</reference>
<evidence type="ECO:0000313" key="3">
    <source>
        <dbReference type="Proteomes" id="UP000036756"/>
    </source>
</evidence>
<comment type="caution">
    <text evidence="2">The sequence shown here is derived from an EMBL/GenBank/DDBJ whole genome shotgun (WGS) entry which is preliminary data.</text>
</comment>
<evidence type="ECO:0000256" key="1">
    <source>
        <dbReference type="SAM" id="MobiDB-lite"/>
    </source>
</evidence>
<sequence>MSKKSKKENVTTSLGSINAFESFNEVENSNDSSGRMVDGETLSLNEDKDSLN</sequence>
<dbReference type="PATRIC" id="fig|1121307.3.peg.1418"/>
<dbReference type="AlphaFoldDB" id="A0A0J8D7C3"/>
<proteinExistence type="predicted"/>
<organism evidence="2 3">
    <name type="scientific">Clostridium cylindrosporum DSM 605</name>
    <dbReference type="NCBI Taxonomy" id="1121307"/>
    <lineage>
        <taxon>Bacteria</taxon>
        <taxon>Bacillati</taxon>
        <taxon>Bacillota</taxon>
        <taxon>Clostridia</taxon>
        <taxon>Eubacteriales</taxon>
        <taxon>Clostridiaceae</taxon>
        <taxon>Clostridium</taxon>
    </lineage>
</organism>
<feature type="region of interest" description="Disordered" evidence="1">
    <location>
        <begin position="1"/>
        <end position="52"/>
    </location>
</feature>
<dbReference type="Proteomes" id="UP000036756">
    <property type="component" value="Unassembled WGS sequence"/>
</dbReference>
<keyword evidence="3" id="KW-1185">Reference proteome</keyword>
<dbReference type="EMBL" id="LFVU01000026">
    <property type="protein sequence ID" value="KMT21797.1"/>
    <property type="molecule type" value="Genomic_DNA"/>
</dbReference>
<name>A0A0J8D7C3_CLOCY</name>
<protein>
    <submittedName>
        <fullName evidence="2">Uncharacterized protein</fullName>
    </submittedName>
</protein>
<accession>A0A0J8D7C3</accession>
<evidence type="ECO:0000313" key="2">
    <source>
        <dbReference type="EMBL" id="KMT21797.1"/>
    </source>
</evidence>
<dbReference type="RefSeq" id="WP_161797116.1">
    <property type="nucleotide sequence ID" value="NZ_LFVU01000026.1"/>
</dbReference>